<dbReference type="AlphaFoldDB" id="A0A401P7W0"/>
<organism evidence="1 2">
    <name type="scientific">Scyliorhinus torazame</name>
    <name type="common">Cloudy catshark</name>
    <name type="synonym">Catulus torazame</name>
    <dbReference type="NCBI Taxonomy" id="75743"/>
    <lineage>
        <taxon>Eukaryota</taxon>
        <taxon>Metazoa</taxon>
        <taxon>Chordata</taxon>
        <taxon>Craniata</taxon>
        <taxon>Vertebrata</taxon>
        <taxon>Chondrichthyes</taxon>
        <taxon>Elasmobranchii</taxon>
        <taxon>Galeomorphii</taxon>
        <taxon>Galeoidea</taxon>
        <taxon>Carcharhiniformes</taxon>
        <taxon>Scyliorhinidae</taxon>
        <taxon>Scyliorhinus</taxon>
    </lineage>
</organism>
<evidence type="ECO:0000313" key="2">
    <source>
        <dbReference type="Proteomes" id="UP000288216"/>
    </source>
</evidence>
<name>A0A401P7W0_SCYTO</name>
<dbReference type="Gene3D" id="3.40.50.2300">
    <property type="match status" value="1"/>
</dbReference>
<comment type="caution">
    <text evidence="1">The sequence shown here is derived from an EMBL/GenBank/DDBJ whole genome shotgun (WGS) entry which is preliminary data.</text>
</comment>
<dbReference type="EMBL" id="BFAA01000211">
    <property type="protein sequence ID" value="GCB69215.1"/>
    <property type="molecule type" value="Genomic_DNA"/>
</dbReference>
<keyword evidence="2" id="KW-1185">Reference proteome</keyword>
<proteinExistence type="predicted"/>
<dbReference type="STRING" id="75743.A0A401P7W0"/>
<evidence type="ECO:0000313" key="1">
    <source>
        <dbReference type="EMBL" id="GCB69215.1"/>
    </source>
</evidence>
<dbReference type="Gene3D" id="2.30.30.100">
    <property type="match status" value="1"/>
</dbReference>
<dbReference type="Proteomes" id="UP000288216">
    <property type="component" value="Unassembled WGS sequence"/>
</dbReference>
<sequence length="159" mass="17862">MLAVKMPCKEQRTCTAGDKSIRGNHIRYFVLSDSFQLGTLLVDVEPKVKFKKKDQQLVIEAGRRGFGGDYVLFCFVEAFAWPLPKPAHRFRSHCDNAKGLKAFFDGIKYGPKHLMIFGGVCPSITSIIAESLKEWNLVQLDNRIGTVKELNQSVKGVKT</sequence>
<reference evidence="1 2" key="1">
    <citation type="journal article" date="2018" name="Nat. Ecol. Evol.">
        <title>Shark genomes provide insights into elasmobranch evolution and the origin of vertebrates.</title>
        <authorList>
            <person name="Hara Y"/>
            <person name="Yamaguchi K"/>
            <person name="Onimaru K"/>
            <person name="Kadota M"/>
            <person name="Koyanagi M"/>
            <person name="Keeley SD"/>
            <person name="Tatsumi K"/>
            <person name="Tanaka K"/>
            <person name="Motone F"/>
            <person name="Kageyama Y"/>
            <person name="Nozu R"/>
            <person name="Adachi N"/>
            <person name="Nishimura O"/>
            <person name="Nakagawa R"/>
            <person name="Tanegashima C"/>
            <person name="Kiyatake I"/>
            <person name="Matsumoto R"/>
            <person name="Murakumo K"/>
            <person name="Nishida K"/>
            <person name="Terakita A"/>
            <person name="Kuratani S"/>
            <person name="Sato K"/>
            <person name="Hyodo S Kuraku.S."/>
        </authorList>
    </citation>
    <scope>NUCLEOTIDE SEQUENCE [LARGE SCALE GENOMIC DNA]</scope>
</reference>
<gene>
    <name evidence="1" type="ORF">scyTo_0001015</name>
</gene>
<dbReference type="OrthoDB" id="17569at2759"/>
<protein>
    <submittedName>
        <fullName evidence="1">Uncharacterized protein</fullName>
    </submittedName>
</protein>
<accession>A0A401P7W0</accession>